<dbReference type="InterPro" id="IPR037138">
    <property type="entry name" value="His_deacetylse_dom_sf"/>
</dbReference>
<dbReference type="SUPFAM" id="SSF52768">
    <property type="entry name" value="Arginase/deacetylase"/>
    <property type="match status" value="1"/>
</dbReference>
<proteinExistence type="predicted"/>
<feature type="domain" description="Histone deacetylase" evidence="1">
    <location>
        <begin position="20"/>
        <end position="304"/>
    </location>
</feature>
<dbReference type="InterPro" id="IPR023696">
    <property type="entry name" value="Ureohydrolase_dom_sf"/>
</dbReference>
<accession>A0A1J5QSG3</accession>
<dbReference type="GO" id="GO:0016787">
    <property type="term" value="F:hydrolase activity"/>
    <property type="evidence" value="ECO:0007669"/>
    <property type="project" value="UniProtKB-KW"/>
</dbReference>
<evidence type="ECO:0000259" key="1">
    <source>
        <dbReference type="Pfam" id="PF00850"/>
    </source>
</evidence>
<dbReference type="EMBL" id="MLJW01000471">
    <property type="protein sequence ID" value="OIQ86574.1"/>
    <property type="molecule type" value="Genomic_DNA"/>
</dbReference>
<name>A0A1J5QSG3_9ZZZZ</name>
<protein>
    <submittedName>
        <fullName evidence="2">Histone deacetylase-like amidohydrolase</fullName>
        <ecNumber evidence="2">3.5.1.-</ecNumber>
    </submittedName>
</protein>
<dbReference type="Gene3D" id="3.40.800.20">
    <property type="entry name" value="Histone deacetylase domain"/>
    <property type="match status" value="1"/>
</dbReference>
<organism evidence="2">
    <name type="scientific">mine drainage metagenome</name>
    <dbReference type="NCBI Taxonomy" id="410659"/>
    <lineage>
        <taxon>unclassified sequences</taxon>
        <taxon>metagenomes</taxon>
        <taxon>ecological metagenomes</taxon>
    </lineage>
</organism>
<reference evidence="2" key="1">
    <citation type="submission" date="2016-10" db="EMBL/GenBank/DDBJ databases">
        <title>Sequence of Gallionella enrichment culture.</title>
        <authorList>
            <person name="Poehlein A."/>
            <person name="Muehling M."/>
            <person name="Daniel R."/>
        </authorList>
    </citation>
    <scope>NUCLEOTIDE SEQUENCE</scope>
</reference>
<dbReference type="AlphaFoldDB" id="A0A1J5QSG3"/>
<dbReference type="EC" id="3.5.1.-" evidence="2"/>
<comment type="caution">
    <text evidence="2">The sequence shown here is derived from an EMBL/GenBank/DDBJ whole genome shotgun (WGS) entry which is preliminary data.</text>
</comment>
<dbReference type="InterPro" id="IPR023801">
    <property type="entry name" value="His_deacetylse_dom"/>
</dbReference>
<dbReference type="Pfam" id="PF00850">
    <property type="entry name" value="Hist_deacetyl"/>
    <property type="match status" value="1"/>
</dbReference>
<dbReference type="GO" id="GO:0004407">
    <property type="term" value="F:histone deacetylase activity"/>
    <property type="evidence" value="ECO:0007669"/>
    <property type="project" value="TreeGrafter"/>
</dbReference>
<dbReference type="PRINTS" id="PR01270">
    <property type="entry name" value="HDASUPER"/>
</dbReference>
<dbReference type="PANTHER" id="PTHR10625">
    <property type="entry name" value="HISTONE DEACETYLASE HDAC1-RELATED"/>
    <property type="match status" value="1"/>
</dbReference>
<keyword evidence="2" id="KW-0378">Hydrolase</keyword>
<dbReference type="CDD" id="cd11599">
    <property type="entry name" value="HDAC_classII_2"/>
    <property type="match status" value="1"/>
</dbReference>
<sequence length="307" mass="33408">MHTAFVSHPATLLHVMGDNHPESPARISAIRDRLISAQILDHLQLHDAPLATIEQLGRVHTPAYLRQIRELAPLTGLVQLDADTVMGPSTLPAALRAAGAVVLATDLVMSGQAPNAFCCIRPPGHHAARDRAGGFCIFNNVAVGVAHAMAAHGIQRAAIVDFDVHHGEGSEDIFRDIPQVMLCSTFQHPFYPHRGTESRSERMVNVPLPAGTDGQAFRSAIEREFAPALEKFRPQMVFVSAGFDGHRDDPLASFNLIRSDYVWVTQFIMDIAHRYAEGRIVSALEGGYELISLADSVAAHVRTLADL</sequence>
<evidence type="ECO:0000313" key="2">
    <source>
        <dbReference type="EMBL" id="OIQ86574.1"/>
    </source>
</evidence>
<dbReference type="PANTHER" id="PTHR10625:SF10">
    <property type="entry name" value="HISTONE DEACETYLASE HDAC1"/>
    <property type="match status" value="1"/>
</dbReference>
<dbReference type="GO" id="GO:0040029">
    <property type="term" value="P:epigenetic regulation of gene expression"/>
    <property type="evidence" value="ECO:0007669"/>
    <property type="project" value="TreeGrafter"/>
</dbReference>
<dbReference type="InterPro" id="IPR000286">
    <property type="entry name" value="HDACs"/>
</dbReference>
<gene>
    <name evidence="2" type="primary">hdaH_9</name>
    <name evidence="2" type="ORF">GALL_315680</name>
</gene>